<sequence length="309" mass="35334">MEFQRYVSQWHNLSMEERGVKVSTWALRLKTLRTDASPKRLRRLILQAAAALSPPRLAAAGESDGTGAVREEHRVTDSQQTIKKTLLRALALWSSRALEDSEIEIARLRIEHLIRKFEECHANIDCAASCNLWRRLRAFAFGEQRDTQLQVYAASDVGKKKMHQRRPAIRSDTRTYDPGEHRMKLPTVEHRPSEPKVIRCDRCYHELVSCWYFVHPRTSRATVLVPSKGHISCKGEPSGSRAFFKPVDGSNSKCDNELSLDYCVHNCRRAVCAPCGGSNICRHRKPKWRCAICKLTIRKRVKKVIPAHA</sequence>
<gene>
    <name evidence="1" type="ORF">SPIL2461_LOCUS20261</name>
</gene>
<dbReference type="AlphaFoldDB" id="A0A812X8E0"/>
<organism evidence="1 2">
    <name type="scientific">Symbiodinium pilosum</name>
    <name type="common">Dinoflagellate</name>
    <dbReference type="NCBI Taxonomy" id="2952"/>
    <lineage>
        <taxon>Eukaryota</taxon>
        <taxon>Sar</taxon>
        <taxon>Alveolata</taxon>
        <taxon>Dinophyceae</taxon>
        <taxon>Suessiales</taxon>
        <taxon>Symbiodiniaceae</taxon>
        <taxon>Symbiodinium</taxon>
    </lineage>
</organism>
<name>A0A812X8E0_SYMPI</name>
<keyword evidence="2" id="KW-1185">Reference proteome</keyword>
<comment type="caution">
    <text evidence="1">The sequence shown here is derived from an EMBL/GenBank/DDBJ whole genome shotgun (WGS) entry which is preliminary data.</text>
</comment>
<protein>
    <submittedName>
        <fullName evidence="1">Uncharacterized protein</fullName>
    </submittedName>
</protein>
<proteinExistence type="predicted"/>
<evidence type="ECO:0000313" key="1">
    <source>
        <dbReference type="EMBL" id="CAE7713959.1"/>
    </source>
</evidence>
<dbReference type="Proteomes" id="UP000649617">
    <property type="component" value="Unassembled WGS sequence"/>
</dbReference>
<reference evidence="1" key="1">
    <citation type="submission" date="2021-02" db="EMBL/GenBank/DDBJ databases">
        <authorList>
            <person name="Dougan E. K."/>
            <person name="Rhodes N."/>
            <person name="Thang M."/>
            <person name="Chan C."/>
        </authorList>
    </citation>
    <scope>NUCLEOTIDE SEQUENCE</scope>
</reference>
<dbReference type="EMBL" id="CAJNIZ010045215">
    <property type="protein sequence ID" value="CAE7713959.1"/>
    <property type="molecule type" value="Genomic_DNA"/>
</dbReference>
<dbReference type="OrthoDB" id="10482007at2759"/>
<evidence type="ECO:0000313" key="2">
    <source>
        <dbReference type="Proteomes" id="UP000649617"/>
    </source>
</evidence>
<accession>A0A812X8E0</accession>